<reference evidence="2" key="1">
    <citation type="submission" date="2016-10" db="EMBL/GenBank/DDBJ databases">
        <authorList>
            <person name="Varghese N."/>
            <person name="Submissions S."/>
        </authorList>
    </citation>
    <scope>NUCLEOTIDE SEQUENCE [LARGE SCALE GENOMIC DNA]</scope>
    <source>
        <strain evidence="2">P18</strain>
    </source>
</reference>
<protein>
    <submittedName>
        <fullName evidence="1">Uncharacterized protein, contains a NRPS condensation (Elongation) domain</fullName>
    </submittedName>
</protein>
<dbReference type="EMBL" id="FOXO01000026">
    <property type="protein sequence ID" value="SFQ24521.1"/>
    <property type="molecule type" value="Genomic_DNA"/>
</dbReference>
<dbReference type="AlphaFoldDB" id="A0A1I5WY14"/>
<proteinExistence type="predicted"/>
<sequence length="423" mass="48261">MERKNWYKLDNAAKIVPSTARGANTRVFRLTCELKEKVEKDMLQIALDETIDEFPFFNCVLHRGIFWYYLEDSDLRPVVELEHTPACMPLYIPGHKNLLYRVNYFDKRINLEMFHVLADGTGAFMFFKTLIIRYLQLKHSLSEDIKPVDEFSVEEKNVDAFTDNYSKQKGLKQLKEMSSVKAYQVSGELDENLLPHLLEGTVSSSKFLELAHQHNTTVGVLCVAIYIKAAILSMNRGQKKRHVVVSVPVNLRQFYHSGTARNFFGVINIDYDPANYDGNLATIIEPVDKAFKEKLSAENIEKTMNSYSALEHNLAVKVVPLPIKDFTIGRFDAAAKKGVTTSMSNIGRIKMPKEVEEYIDRFSAFMTASSQQVTVCSFGDKMTFGEASPFKTHRVMLNFFRCLSEQGIEVELGSNDYDEEVSE</sequence>
<evidence type="ECO:0000313" key="2">
    <source>
        <dbReference type="Proteomes" id="UP000182624"/>
    </source>
</evidence>
<organism evidence="1 2">
    <name type="scientific">Butyrivibrio proteoclasticus</name>
    <dbReference type="NCBI Taxonomy" id="43305"/>
    <lineage>
        <taxon>Bacteria</taxon>
        <taxon>Bacillati</taxon>
        <taxon>Bacillota</taxon>
        <taxon>Clostridia</taxon>
        <taxon>Lachnospirales</taxon>
        <taxon>Lachnospiraceae</taxon>
        <taxon>Butyrivibrio</taxon>
    </lineage>
</organism>
<dbReference type="OrthoDB" id="4876345at2"/>
<name>A0A1I5WY14_9FIRM</name>
<accession>A0A1I5WY14</accession>
<evidence type="ECO:0000313" key="1">
    <source>
        <dbReference type="EMBL" id="SFQ24521.1"/>
    </source>
</evidence>
<keyword evidence="2" id="KW-1185">Reference proteome</keyword>
<dbReference type="Proteomes" id="UP000182624">
    <property type="component" value="Unassembled WGS sequence"/>
</dbReference>
<gene>
    <name evidence="1" type="ORF">SAMN04487928_12629</name>
</gene>
<dbReference type="RefSeq" id="WP_083413573.1">
    <property type="nucleotide sequence ID" value="NZ_FOXO01000026.1"/>
</dbReference>